<dbReference type="SUPFAM" id="SSF51735">
    <property type="entry name" value="NAD(P)-binding Rossmann-fold domains"/>
    <property type="match status" value="1"/>
</dbReference>
<name>A0A1H2T2I5_9BACL</name>
<feature type="domain" description="L-erythro-3,5-diaminohexanoate dehydrogenase N-terminal" evidence="3">
    <location>
        <begin position="19"/>
        <end position="165"/>
    </location>
</feature>
<dbReference type="InterPro" id="IPR058932">
    <property type="entry name" value="KDD_N"/>
</dbReference>
<dbReference type="Pfam" id="PF26370">
    <property type="entry name" value="KDD_N"/>
    <property type="match status" value="1"/>
</dbReference>
<dbReference type="PANTHER" id="PTHR43401">
    <property type="entry name" value="L-THREONINE 3-DEHYDROGENASE"/>
    <property type="match status" value="1"/>
</dbReference>
<dbReference type="EMBL" id="FNNQ01000003">
    <property type="protein sequence ID" value="SDW38153.1"/>
    <property type="molecule type" value="Genomic_DNA"/>
</dbReference>
<reference evidence="4 5" key="1">
    <citation type="submission" date="2016-10" db="EMBL/GenBank/DDBJ databases">
        <authorList>
            <person name="de Groot N.N."/>
        </authorList>
    </citation>
    <scope>NUCLEOTIDE SEQUENCE [LARGE SCALE GENOMIC DNA]</scope>
    <source>
        <strain evidence="4 5">DSM 45610</strain>
    </source>
</reference>
<dbReference type="Gene3D" id="3.90.180.10">
    <property type="entry name" value="Medium-chain alcohol dehydrogenases, catalytic domain"/>
    <property type="match status" value="1"/>
</dbReference>
<sequence length="358" mass="38434">MGETKVVSNEKQGHRFGLHRVVEPKGLLPQPAWKLDADPICLDNEMLIDVSCLNIDSASFNQLKESCEQDPSQIRERVLEIVRERGKMHNPVTGSGGMLIGRVEEIGAGFPSEGIQVGDRVATLVSLTLTPLLLEEIEEINMKTGQIHIRGKAILFASGPFAVLPEDLPETLSLAVLDVCGAPAQTDRLVKEGDTVVILGAGGKSGLLSLCRARMKAGASGRVIALESNEAACTQIEELGWADHVAQVDARNPVAVLEAVEKLTNGELADLTVNCVNVPDTELSAILATREQGIAYFFSTAVKFTSAALGAEGLGKDVRMEIGNGFAPGHAELTLDTVRRFSSLRRLFEARYAATTHM</sequence>
<dbReference type="Pfam" id="PF00107">
    <property type="entry name" value="ADH_zinc_N"/>
    <property type="match status" value="1"/>
</dbReference>
<evidence type="ECO:0000313" key="5">
    <source>
        <dbReference type="Proteomes" id="UP000198534"/>
    </source>
</evidence>
<dbReference type="InterPro" id="IPR050129">
    <property type="entry name" value="Zn_alcohol_dh"/>
</dbReference>
<evidence type="ECO:0000259" key="2">
    <source>
        <dbReference type="Pfam" id="PF00107"/>
    </source>
</evidence>
<keyword evidence="5" id="KW-1185">Reference proteome</keyword>
<dbReference type="InterPro" id="IPR036291">
    <property type="entry name" value="NAD(P)-bd_dom_sf"/>
</dbReference>
<accession>A0A1H2T2I5</accession>
<keyword evidence="1" id="KW-0560">Oxidoreductase</keyword>
<proteinExistence type="predicted"/>
<dbReference type="Proteomes" id="UP000198534">
    <property type="component" value="Unassembled WGS sequence"/>
</dbReference>
<dbReference type="STRING" id="1048340.SAMN05444487_1039"/>
<evidence type="ECO:0000313" key="4">
    <source>
        <dbReference type="EMBL" id="SDW38153.1"/>
    </source>
</evidence>
<dbReference type="GO" id="GO:0016491">
    <property type="term" value="F:oxidoreductase activity"/>
    <property type="evidence" value="ECO:0007669"/>
    <property type="project" value="UniProtKB-KW"/>
</dbReference>
<dbReference type="InterPro" id="IPR013149">
    <property type="entry name" value="ADH-like_C"/>
</dbReference>
<feature type="domain" description="Alcohol dehydrogenase-like C-terminal" evidence="2">
    <location>
        <begin position="216"/>
        <end position="295"/>
    </location>
</feature>
<evidence type="ECO:0000256" key="1">
    <source>
        <dbReference type="ARBA" id="ARBA00023002"/>
    </source>
</evidence>
<evidence type="ECO:0000259" key="3">
    <source>
        <dbReference type="Pfam" id="PF26370"/>
    </source>
</evidence>
<gene>
    <name evidence="4" type="ORF">SAMN05444487_1039</name>
</gene>
<organism evidence="4 5">
    <name type="scientific">Marininema mesophilum</name>
    <dbReference type="NCBI Taxonomy" id="1048340"/>
    <lineage>
        <taxon>Bacteria</taxon>
        <taxon>Bacillati</taxon>
        <taxon>Bacillota</taxon>
        <taxon>Bacilli</taxon>
        <taxon>Bacillales</taxon>
        <taxon>Thermoactinomycetaceae</taxon>
        <taxon>Marininema</taxon>
    </lineage>
</organism>
<dbReference type="AlphaFoldDB" id="A0A1H2T2I5"/>
<protein>
    <submittedName>
        <fullName evidence="4">L-erythro-3,5-diaminohexanoate dehydrogenase</fullName>
    </submittedName>
</protein>
<dbReference type="PANTHER" id="PTHR43401:SF2">
    <property type="entry name" value="L-THREONINE 3-DEHYDROGENASE"/>
    <property type="match status" value="1"/>
</dbReference>